<keyword evidence="2" id="KW-1185">Reference proteome</keyword>
<dbReference type="AlphaFoldDB" id="A0A5B9PDQ8"/>
<dbReference type="EMBL" id="CP042912">
    <property type="protein sequence ID" value="QEG24837.1"/>
    <property type="molecule type" value="Genomic_DNA"/>
</dbReference>
<protein>
    <submittedName>
        <fullName evidence="1">Uncharacterized protein</fullName>
    </submittedName>
</protein>
<proteinExistence type="predicted"/>
<dbReference type="RefSeq" id="WP_075083610.1">
    <property type="nucleotide sequence ID" value="NZ_CP042912.1"/>
</dbReference>
<dbReference type="STRING" id="980251.GCA_001642875_00806"/>
<reference evidence="1 2" key="1">
    <citation type="submission" date="2019-08" db="EMBL/GenBank/DDBJ databases">
        <title>Deep-cultivation of Planctomycetes and their phenomic and genomic characterization uncovers novel biology.</title>
        <authorList>
            <person name="Wiegand S."/>
            <person name="Jogler M."/>
            <person name="Boedeker C."/>
            <person name="Pinto D."/>
            <person name="Vollmers J."/>
            <person name="Rivas-Marin E."/>
            <person name="Kohn T."/>
            <person name="Peeters S.H."/>
            <person name="Heuer A."/>
            <person name="Rast P."/>
            <person name="Oberbeckmann S."/>
            <person name="Bunk B."/>
            <person name="Jeske O."/>
            <person name="Meyerdierks A."/>
            <person name="Storesund J.E."/>
            <person name="Kallscheuer N."/>
            <person name="Luecker S."/>
            <person name="Lage O.M."/>
            <person name="Pohl T."/>
            <person name="Merkel B.J."/>
            <person name="Hornburger P."/>
            <person name="Mueller R.-W."/>
            <person name="Bruemmer F."/>
            <person name="Labrenz M."/>
            <person name="Spormann A.M."/>
            <person name="Op den Camp H."/>
            <person name="Overmann J."/>
            <person name="Amann R."/>
            <person name="Jetten M.S.M."/>
            <person name="Mascher T."/>
            <person name="Medema M.H."/>
            <person name="Devos D.P."/>
            <person name="Kaster A.-K."/>
            <person name="Ovreas L."/>
            <person name="Rohde M."/>
            <person name="Galperin M.Y."/>
            <person name="Jogler C."/>
        </authorList>
    </citation>
    <scope>NUCLEOTIDE SEQUENCE [LARGE SCALE GENOMIC DNA]</scope>
    <source>
        <strain evidence="1 2">FC18</strain>
    </source>
</reference>
<dbReference type="KEGG" id="mff:MFFC18_47600"/>
<evidence type="ECO:0000313" key="1">
    <source>
        <dbReference type="EMBL" id="QEG24837.1"/>
    </source>
</evidence>
<gene>
    <name evidence="1" type="ORF">MFFC18_47600</name>
</gene>
<name>A0A5B9PDQ8_9BACT</name>
<evidence type="ECO:0000313" key="2">
    <source>
        <dbReference type="Proteomes" id="UP000322214"/>
    </source>
</evidence>
<sequence>MADLPIHYDRQFSVHLYWVSHGLLLLRSGKRAHDHKRIDILFCDVRLLGIPTFLDGLRITHHVDQQVAMRLDAGLCHFKIDTGDSEHSLIASPTITVHEDDLLYHENSCLLPDFDFWSLVDLDRTP</sequence>
<dbReference type="OrthoDB" id="2623694at2"/>
<accession>A0A5B9PDQ8</accession>
<dbReference type="Proteomes" id="UP000322214">
    <property type="component" value="Chromosome"/>
</dbReference>
<organism evidence="1 2">
    <name type="scientific">Mariniblastus fucicola</name>
    <dbReference type="NCBI Taxonomy" id="980251"/>
    <lineage>
        <taxon>Bacteria</taxon>
        <taxon>Pseudomonadati</taxon>
        <taxon>Planctomycetota</taxon>
        <taxon>Planctomycetia</taxon>
        <taxon>Pirellulales</taxon>
        <taxon>Pirellulaceae</taxon>
        <taxon>Mariniblastus</taxon>
    </lineage>
</organism>